<dbReference type="RefSeq" id="WP_283231616.1">
    <property type="nucleotide sequence ID" value="NZ_JASGBQ010000027.1"/>
</dbReference>
<proteinExistence type="predicted"/>
<comment type="caution">
    <text evidence="2">The sequence shown here is derived from an EMBL/GenBank/DDBJ whole genome shotgun (WGS) entry which is preliminary data.</text>
</comment>
<organism evidence="2 3">
    <name type="scientific">Fusibacillus kribbianus</name>
    <dbReference type="NCBI Taxonomy" id="3044208"/>
    <lineage>
        <taxon>Bacteria</taxon>
        <taxon>Bacillati</taxon>
        <taxon>Bacillota</taxon>
        <taxon>Clostridia</taxon>
        <taxon>Lachnospirales</taxon>
        <taxon>Lachnospiraceae</taxon>
        <taxon>Fusibacillus</taxon>
    </lineage>
</organism>
<evidence type="ECO:0000313" key="3">
    <source>
        <dbReference type="Proteomes" id="UP001300383"/>
    </source>
</evidence>
<protein>
    <submittedName>
        <fullName evidence="2">DNA/RNA non-specific endonuclease</fullName>
    </submittedName>
</protein>
<name>A0AAP4BDA6_9FIRM</name>
<dbReference type="Proteomes" id="UP001300383">
    <property type="component" value="Unassembled WGS sequence"/>
</dbReference>
<keyword evidence="2" id="KW-0540">Nuclease</keyword>
<evidence type="ECO:0000313" key="2">
    <source>
        <dbReference type="EMBL" id="MDI9243188.1"/>
    </source>
</evidence>
<dbReference type="Pfam" id="PF13930">
    <property type="entry name" value="Endonuclea_NS_2"/>
    <property type="match status" value="1"/>
</dbReference>
<dbReference type="EMBL" id="JASGBQ010000027">
    <property type="protein sequence ID" value="MDI9243188.1"/>
    <property type="molecule type" value="Genomic_DNA"/>
</dbReference>
<dbReference type="GO" id="GO:0004519">
    <property type="term" value="F:endonuclease activity"/>
    <property type="evidence" value="ECO:0007669"/>
    <property type="project" value="UniProtKB-KW"/>
</dbReference>
<gene>
    <name evidence="2" type="ORF">QJ036_12095</name>
</gene>
<dbReference type="InterPro" id="IPR044927">
    <property type="entry name" value="Endonuclea_NS_2"/>
</dbReference>
<accession>A0AAP4BDA6</accession>
<reference evidence="2 3" key="1">
    <citation type="submission" date="2023-05" db="EMBL/GenBank/DDBJ databases">
        <title>[ruminococcus] sp. nov., isolated from a pig farm feces dump.</title>
        <authorList>
            <person name="Chang Y.-H."/>
        </authorList>
    </citation>
    <scope>NUCLEOTIDE SEQUENCE [LARGE SCALE GENOMIC DNA]</scope>
    <source>
        <strain evidence="2 3">YH-rum2234</strain>
    </source>
</reference>
<evidence type="ECO:0000259" key="1">
    <source>
        <dbReference type="Pfam" id="PF13930"/>
    </source>
</evidence>
<keyword evidence="3" id="KW-1185">Reference proteome</keyword>
<feature type="domain" description="Type VII secretion system protein EssD-like" evidence="1">
    <location>
        <begin position="159"/>
        <end position="233"/>
    </location>
</feature>
<keyword evidence="2" id="KW-0255">Endonuclease</keyword>
<keyword evidence="2" id="KW-0378">Hydrolase</keyword>
<sequence length="502" mass="52292">MDVLEQNAFMSEGINISEKLSGFRKNFMSDIAPENGSYGITRIDKGNGLEAIRGKSASGHPFIEYYQNGKLTMRRESLGNQQLMKTSYDDAGTAYLKTITEAGKNTNYELASNATITKGNFVATTDAYGRTISTKVTDITLKDGGYHSVSKLRDQFYLDGDEVGHGVPDQFGGPASKENTFAQAMEVNRGVGSKVRQVENLAAQLKQEGHTVDYEMRANYSGTKNARPTSFEPHVTVDGQEYELPENLKKIYNTSEETTIQKAALEAKERFGTANEVGLKSGAIASGITCAISSVDNISACINGEISGEEAAVEIVKDTAIAGGAAYGTAFVSTAVAETMKGSSKVLLQRVGNSCLPAAAVVFAVDSADAVIDFATGEIDGGELAYELGDSASSVAGGFAGGAAGAKVGAAIGTAIAPGVGTAAGAVVGGVVGGVVGTVVASEAYATAVELGTEGAEFLVEKAEALAKDTVELVKEKIPEKVDEVKSAFNDFVKSCNLPFSL</sequence>
<dbReference type="AlphaFoldDB" id="A0AAP4BDA6"/>